<evidence type="ECO:0000259" key="6">
    <source>
        <dbReference type="PROSITE" id="PS50109"/>
    </source>
</evidence>
<dbReference type="PANTHER" id="PTHR43304:SF1">
    <property type="entry name" value="PAC DOMAIN-CONTAINING PROTEIN"/>
    <property type="match status" value="1"/>
</dbReference>
<dbReference type="InterPro" id="IPR003594">
    <property type="entry name" value="HATPase_dom"/>
</dbReference>
<keyword evidence="3" id="KW-0597">Phosphoprotein</keyword>
<evidence type="ECO:0000259" key="8">
    <source>
        <dbReference type="PROSITE" id="PS50113"/>
    </source>
</evidence>
<reference evidence="9 10" key="1">
    <citation type="journal article" date="2015" name="Int. J. Syst. Evol. Microbiol.">
        <title>Methanoculleus taiwanensis sp. nov., a methanogen isolated from deep marine sediment at the deformation front area near Taiwan.</title>
        <authorList>
            <person name="Weng C.Y."/>
            <person name="Chen S.C."/>
            <person name="Lai M.C."/>
            <person name="Wu S.Y."/>
            <person name="Lin S."/>
            <person name="Yang T.F."/>
            <person name="Chen P.C."/>
        </authorList>
    </citation>
    <scope>NUCLEOTIDE SEQUENCE [LARGE SCALE GENOMIC DNA]</scope>
    <source>
        <strain evidence="9 10">CYW4</strain>
    </source>
</reference>
<feature type="domain" description="PAS" evidence="7">
    <location>
        <begin position="3"/>
        <end position="48"/>
    </location>
</feature>
<dbReference type="AlphaFoldDB" id="A0A498GYE6"/>
<dbReference type="EC" id="2.7.13.3" evidence="2"/>
<comment type="caution">
    <text evidence="9">The sequence shown here is derived from an EMBL/GenBank/DDBJ whole genome shotgun (WGS) entry which is preliminary data.</text>
</comment>
<dbReference type="NCBIfam" id="TIGR00229">
    <property type="entry name" value="sensory_box"/>
    <property type="match status" value="2"/>
</dbReference>
<evidence type="ECO:0000313" key="10">
    <source>
        <dbReference type="Proteomes" id="UP000290932"/>
    </source>
</evidence>
<gene>
    <name evidence="9" type="ORF">ABH15_13120</name>
</gene>
<evidence type="ECO:0000313" key="9">
    <source>
        <dbReference type="EMBL" id="RXE55154.1"/>
    </source>
</evidence>
<dbReference type="Proteomes" id="UP000290932">
    <property type="component" value="Unassembled WGS sequence"/>
</dbReference>
<dbReference type="InterPro" id="IPR052162">
    <property type="entry name" value="Sensor_kinase/Photoreceptor"/>
</dbReference>
<dbReference type="Pfam" id="PF08448">
    <property type="entry name" value="PAS_4"/>
    <property type="match status" value="2"/>
</dbReference>
<proteinExistence type="predicted"/>
<evidence type="ECO:0000256" key="5">
    <source>
        <dbReference type="ARBA" id="ARBA00022777"/>
    </source>
</evidence>
<evidence type="ECO:0000256" key="4">
    <source>
        <dbReference type="ARBA" id="ARBA00022679"/>
    </source>
</evidence>
<accession>A0A498GYE6</accession>
<dbReference type="InterPro" id="IPR035965">
    <property type="entry name" value="PAS-like_dom_sf"/>
</dbReference>
<dbReference type="InterPro" id="IPR004358">
    <property type="entry name" value="Sig_transdc_His_kin-like_C"/>
</dbReference>
<feature type="domain" description="Histidine kinase" evidence="6">
    <location>
        <begin position="373"/>
        <end position="480"/>
    </location>
</feature>
<name>A0A498GYE6_9EURY</name>
<dbReference type="InterPro" id="IPR036890">
    <property type="entry name" value="HATPase_C_sf"/>
</dbReference>
<evidence type="ECO:0000256" key="3">
    <source>
        <dbReference type="ARBA" id="ARBA00022553"/>
    </source>
</evidence>
<organism evidence="9 10">
    <name type="scientific">Methanoculleus taiwanensis</name>
    <dbReference type="NCBI Taxonomy" id="1550565"/>
    <lineage>
        <taxon>Archaea</taxon>
        <taxon>Methanobacteriati</taxon>
        <taxon>Methanobacteriota</taxon>
        <taxon>Stenosarchaea group</taxon>
        <taxon>Methanomicrobia</taxon>
        <taxon>Methanomicrobiales</taxon>
        <taxon>Methanomicrobiaceae</taxon>
        <taxon>Methanoculleus</taxon>
    </lineage>
</organism>
<keyword evidence="10" id="KW-1185">Reference proteome</keyword>
<dbReference type="Gene3D" id="3.30.565.10">
    <property type="entry name" value="Histidine kinase-like ATPase, C-terminal domain"/>
    <property type="match status" value="1"/>
</dbReference>
<dbReference type="Pfam" id="PF02518">
    <property type="entry name" value="HATPase_c"/>
    <property type="match status" value="1"/>
</dbReference>
<comment type="catalytic activity">
    <reaction evidence="1">
        <text>ATP + protein L-histidine = ADP + protein N-phospho-L-histidine.</text>
        <dbReference type="EC" id="2.7.13.3"/>
    </reaction>
</comment>
<dbReference type="InterPro" id="IPR013656">
    <property type="entry name" value="PAS_4"/>
</dbReference>
<dbReference type="GO" id="GO:0004673">
    <property type="term" value="F:protein histidine kinase activity"/>
    <property type="evidence" value="ECO:0007669"/>
    <property type="project" value="UniProtKB-EC"/>
</dbReference>
<dbReference type="Gene3D" id="3.30.450.20">
    <property type="entry name" value="PAS domain"/>
    <property type="match status" value="2"/>
</dbReference>
<dbReference type="SUPFAM" id="SSF55874">
    <property type="entry name" value="ATPase domain of HSP90 chaperone/DNA topoisomerase II/histidine kinase"/>
    <property type="match status" value="1"/>
</dbReference>
<protein>
    <recommendedName>
        <fullName evidence="2">histidine kinase</fullName>
        <ecNumber evidence="2">2.7.13.3</ecNumber>
    </recommendedName>
</protein>
<dbReference type="PRINTS" id="PR00344">
    <property type="entry name" value="BCTRLSENSOR"/>
</dbReference>
<dbReference type="InterPro" id="IPR000014">
    <property type="entry name" value="PAS"/>
</dbReference>
<evidence type="ECO:0000256" key="1">
    <source>
        <dbReference type="ARBA" id="ARBA00000085"/>
    </source>
</evidence>
<sequence length="480" mass="53470">MTNDSRDMDIINQIPQAAFALDTAGTIRVWNHNMEELTGIRAEEIVGRGGFEHSRILFGERRPTLINDILGQGNPGDGLYRNLIRNKDQIYAESCVPLTNGKQVACTAAPLYNTAGIRIGAIEALYDITEKRAAENSLQRSEEQIRTLTHALPDMFFTIDHNGIFLEFSWNEAQKYGIDPGSLVGRGPDALFPEEEAGFIAATARAVIDTGQNTSQERRFMWHGEERAFRTDLHPLHDTSGRIVAASGISRDISNRIRSERTVQETTRVTDLYLDLLSNDIYNTSMVAATIIEMLRERLEGEEEELAQRVKATIEQNINIIKNVELLNTLSQHRTTLGPVDLDALVREQIRRYSGIRIRYSGCHCTVWANPLLEHIISNLISNSIKYGGMRVEIDISALETEEVVTLTVADNGIGIPDPLKPNIFDRFTRGGKKMPGSRGLGLHIVKTLVNQYGGRVWAADRVPGKPGEGAAIKIILQKC</sequence>
<keyword evidence="5 9" id="KW-0418">Kinase</keyword>
<keyword evidence="4" id="KW-0808">Transferase</keyword>
<dbReference type="SMART" id="SM00091">
    <property type="entry name" value="PAS"/>
    <property type="match status" value="2"/>
</dbReference>
<dbReference type="PANTHER" id="PTHR43304">
    <property type="entry name" value="PHYTOCHROME-LIKE PROTEIN CPH1"/>
    <property type="match status" value="1"/>
</dbReference>
<dbReference type="SMART" id="SM00387">
    <property type="entry name" value="HATPase_c"/>
    <property type="match status" value="1"/>
</dbReference>
<dbReference type="PROSITE" id="PS50112">
    <property type="entry name" value="PAS"/>
    <property type="match status" value="2"/>
</dbReference>
<evidence type="ECO:0000259" key="7">
    <source>
        <dbReference type="PROSITE" id="PS50112"/>
    </source>
</evidence>
<dbReference type="EMBL" id="LHQS01000004">
    <property type="protein sequence ID" value="RXE55154.1"/>
    <property type="molecule type" value="Genomic_DNA"/>
</dbReference>
<dbReference type="CDD" id="cd00130">
    <property type="entry name" value="PAS"/>
    <property type="match status" value="2"/>
</dbReference>
<evidence type="ECO:0000256" key="2">
    <source>
        <dbReference type="ARBA" id="ARBA00012438"/>
    </source>
</evidence>
<dbReference type="PROSITE" id="PS50113">
    <property type="entry name" value="PAC"/>
    <property type="match status" value="1"/>
</dbReference>
<dbReference type="InterPro" id="IPR000700">
    <property type="entry name" value="PAS-assoc_C"/>
</dbReference>
<feature type="domain" description="PAS" evidence="7">
    <location>
        <begin position="141"/>
        <end position="211"/>
    </location>
</feature>
<dbReference type="InterPro" id="IPR005467">
    <property type="entry name" value="His_kinase_dom"/>
</dbReference>
<dbReference type="PROSITE" id="PS50109">
    <property type="entry name" value="HIS_KIN"/>
    <property type="match status" value="1"/>
</dbReference>
<dbReference type="CDD" id="cd00075">
    <property type="entry name" value="HATPase"/>
    <property type="match status" value="1"/>
</dbReference>
<feature type="domain" description="PAC" evidence="8">
    <location>
        <begin position="213"/>
        <end position="265"/>
    </location>
</feature>
<dbReference type="SUPFAM" id="SSF55785">
    <property type="entry name" value="PYP-like sensor domain (PAS domain)"/>
    <property type="match status" value="2"/>
</dbReference>
<dbReference type="OrthoDB" id="3369at2157"/>